<dbReference type="Proteomes" id="UP001152747">
    <property type="component" value="Unassembled WGS sequence"/>
</dbReference>
<feature type="signal peptide" evidence="1">
    <location>
        <begin position="1"/>
        <end position="20"/>
    </location>
</feature>
<reference evidence="2" key="1">
    <citation type="submission" date="2022-11" db="EMBL/GenBank/DDBJ databases">
        <authorList>
            <person name="Kikuchi T."/>
        </authorList>
    </citation>
    <scope>NUCLEOTIDE SEQUENCE</scope>
    <source>
        <strain evidence="2">PS1010</strain>
    </source>
</reference>
<evidence type="ECO:0000313" key="3">
    <source>
        <dbReference type="Proteomes" id="UP001152747"/>
    </source>
</evidence>
<organism evidence="2 3">
    <name type="scientific">Caenorhabditis angaria</name>
    <dbReference type="NCBI Taxonomy" id="860376"/>
    <lineage>
        <taxon>Eukaryota</taxon>
        <taxon>Metazoa</taxon>
        <taxon>Ecdysozoa</taxon>
        <taxon>Nematoda</taxon>
        <taxon>Chromadorea</taxon>
        <taxon>Rhabditida</taxon>
        <taxon>Rhabditina</taxon>
        <taxon>Rhabditomorpha</taxon>
        <taxon>Rhabditoidea</taxon>
        <taxon>Rhabditidae</taxon>
        <taxon>Peloderinae</taxon>
        <taxon>Caenorhabditis</taxon>
    </lineage>
</organism>
<proteinExistence type="predicted"/>
<dbReference type="EMBL" id="CANHGI010000004">
    <property type="protein sequence ID" value="CAI5448633.1"/>
    <property type="molecule type" value="Genomic_DNA"/>
</dbReference>
<keyword evidence="1" id="KW-0732">Signal</keyword>
<name>A0A9P1ISM3_9PELO</name>
<comment type="caution">
    <text evidence="2">The sequence shown here is derived from an EMBL/GenBank/DDBJ whole genome shotgun (WGS) entry which is preliminary data.</text>
</comment>
<evidence type="ECO:0000313" key="2">
    <source>
        <dbReference type="EMBL" id="CAI5448633.1"/>
    </source>
</evidence>
<keyword evidence="3" id="KW-1185">Reference proteome</keyword>
<evidence type="ECO:0000256" key="1">
    <source>
        <dbReference type="SAM" id="SignalP"/>
    </source>
</evidence>
<feature type="chain" id="PRO_5040478233" description="Flagella basal body P-ring formation protein FlgA" evidence="1">
    <location>
        <begin position="21"/>
        <end position="251"/>
    </location>
</feature>
<evidence type="ECO:0008006" key="4">
    <source>
        <dbReference type="Google" id="ProtNLM"/>
    </source>
</evidence>
<accession>A0A9P1ISM3</accession>
<gene>
    <name evidence="2" type="ORF">CAMP_LOCUS11270</name>
</gene>
<protein>
    <recommendedName>
        <fullName evidence="4">Flagella basal body P-ring formation protein FlgA</fullName>
    </recommendedName>
</protein>
<dbReference type="AlphaFoldDB" id="A0A9P1ISM3"/>
<sequence length="251" mass="29147">MSRTILILLIFLVFSIFCRRNLYIEPVGKVELMRNYCAKMSKDLYISFNNVGPNSAYQKRITDFPTEISTEIRKLLENQEVQDIFVDLKAQTICISTPKIYSLNRIEDAGKFSSDLKNYEFFKMPKFWAELETGKFYNVNLENCEKLESATWQCRELDLRQGCILKSEGIEEHCGEIEKLDSSDKNFAFSRQLSPNTHIIATRVQMASRIKNGNIFKIENVPILGNIVKMHLEEDQMMSIGNIIVKNEMKQ</sequence>